<accession>A0A8H6SSF6</accession>
<dbReference type="Proteomes" id="UP000613580">
    <property type="component" value="Unassembled WGS sequence"/>
</dbReference>
<dbReference type="AlphaFoldDB" id="A0A8H6SSF6"/>
<gene>
    <name evidence="1" type="ORF">HMN09_00774700</name>
</gene>
<keyword evidence="2" id="KW-1185">Reference proteome</keyword>
<organism evidence="1 2">
    <name type="scientific">Mycena chlorophos</name>
    <name type="common">Agaric fungus</name>
    <name type="synonym">Agaricus chlorophos</name>
    <dbReference type="NCBI Taxonomy" id="658473"/>
    <lineage>
        <taxon>Eukaryota</taxon>
        <taxon>Fungi</taxon>
        <taxon>Dikarya</taxon>
        <taxon>Basidiomycota</taxon>
        <taxon>Agaricomycotina</taxon>
        <taxon>Agaricomycetes</taxon>
        <taxon>Agaricomycetidae</taxon>
        <taxon>Agaricales</taxon>
        <taxon>Marasmiineae</taxon>
        <taxon>Mycenaceae</taxon>
        <taxon>Mycena</taxon>
    </lineage>
</organism>
<reference evidence="1" key="1">
    <citation type="submission" date="2020-05" db="EMBL/GenBank/DDBJ databases">
        <title>Mycena genomes resolve the evolution of fungal bioluminescence.</title>
        <authorList>
            <person name="Tsai I.J."/>
        </authorList>
    </citation>
    <scope>NUCLEOTIDE SEQUENCE</scope>
    <source>
        <strain evidence="1">110903Hualien_Pintung</strain>
    </source>
</reference>
<evidence type="ECO:0000313" key="2">
    <source>
        <dbReference type="Proteomes" id="UP000613580"/>
    </source>
</evidence>
<evidence type="ECO:0000313" key="1">
    <source>
        <dbReference type="EMBL" id="KAF7305240.1"/>
    </source>
</evidence>
<comment type="caution">
    <text evidence="1">The sequence shown here is derived from an EMBL/GenBank/DDBJ whole genome shotgun (WGS) entry which is preliminary data.</text>
</comment>
<dbReference type="EMBL" id="JACAZE010000010">
    <property type="protein sequence ID" value="KAF7305240.1"/>
    <property type="molecule type" value="Genomic_DNA"/>
</dbReference>
<protein>
    <submittedName>
        <fullName evidence="1">Uncharacterized protein</fullName>
    </submittedName>
</protein>
<sequence length="143" mass="15378">MRRPKVVALISRLFEKRVMTVRLEGLLEGKTLKPRRPTHPDSAPQRLPCEAKSIIERAGGRYGDDVDPSLSTTTIHLHPSCADPVAVSRGAGTIPPAAGPRPCLHDAVHTPQSVIFSLKGADALVVEAVQSAPVRVRLPLHPP</sequence>
<name>A0A8H6SSF6_MYCCL</name>
<proteinExistence type="predicted"/>